<evidence type="ECO:0000259" key="1">
    <source>
        <dbReference type="Pfam" id="PF13460"/>
    </source>
</evidence>
<proteinExistence type="predicted"/>
<accession>A0A2R8BTY9</accession>
<gene>
    <name evidence="2" type="ORF">PAA8504_01447</name>
</gene>
<dbReference type="InterPro" id="IPR051606">
    <property type="entry name" value="Polyketide_Oxido-like"/>
</dbReference>
<protein>
    <recommendedName>
        <fullName evidence="1">NAD(P)-binding domain-containing protein</fullName>
    </recommendedName>
</protein>
<name>A0A2R8BTY9_9RHOB</name>
<dbReference type="Gene3D" id="3.40.50.720">
    <property type="entry name" value="NAD(P)-binding Rossmann-like Domain"/>
    <property type="match status" value="1"/>
</dbReference>
<dbReference type="Pfam" id="PF13460">
    <property type="entry name" value="NAD_binding_10"/>
    <property type="match status" value="1"/>
</dbReference>
<feature type="domain" description="NAD(P)-binding" evidence="1">
    <location>
        <begin position="9"/>
        <end position="199"/>
    </location>
</feature>
<sequence>MRKTLAIFGANGATGRHAVKQAVARGHSVRAIEKAWPEGADLPEGVEARTADVTSDDLAPHIEGCDAVISCIGVPLDAGTALSPPPLYTDGTRSYIDAMGRTGVRRIVVISATFVETLDRGPLLFRAAAAVALQPIFTQMGEMERLLRASDTDWTAVRPGWLMTGDKTCDYTVTPDVIAEGLIRTRHGDLAHFMLDCAEGDDWIRRTPAIARREASEYESGHALAAEMAP</sequence>
<organism evidence="2 3">
    <name type="scientific">Palleronia abyssalis</name>
    <dbReference type="NCBI Taxonomy" id="1501240"/>
    <lineage>
        <taxon>Bacteria</taxon>
        <taxon>Pseudomonadati</taxon>
        <taxon>Pseudomonadota</taxon>
        <taxon>Alphaproteobacteria</taxon>
        <taxon>Rhodobacterales</taxon>
        <taxon>Roseobacteraceae</taxon>
        <taxon>Palleronia</taxon>
    </lineage>
</organism>
<dbReference type="GO" id="GO:0004074">
    <property type="term" value="F:biliverdin reductase [NAD(P)H] activity"/>
    <property type="evidence" value="ECO:0007669"/>
    <property type="project" value="TreeGrafter"/>
</dbReference>
<dbReference type="RefSeq" id="WP_245897549.1">
    <property type="nucleotide sequence ID" value="NZ_ONZF01000002.1"/>
</dbReference>
<dbReference type="Proteomes" id="UP000244912">
    <property type="component" value="Unassembled WGS sequence"/>
</dbReference>
<dbReference type="InterPro" id="IPR016040">
    <property type="entry name" value="NAD(P)-bd_dom"/>
</dbReference>
<dbReference type="AlphaFoldDB" id="A0A2R8BTY9"/>
<dbReference type="SUPFAM" id="SSF51735">
    <property type="entry name" value="NAD(P)-binding Rossmann-fold domains"/>
    <property type="match status" value="1"/>
</dbReference>
<dbReference type="PANTHER" id="PTHR43355:SF2">
    <property type="entry name" value="FLAVIN REDUCTASE (NADPH)"/>
    <property type="match status" value="1"/>
</dbReference>
<dbReference type="EMBL" id="ONZF01000002">
    <property type="protein sequence ID" value="SPJ23634.1"/>
    <property type="molecule type" value="Genomic_DNA"/>
</dbReference>
<dbReference type="GO" id="GO:0042602">
    <property type="term" value="F:riboflavin reductase (NADPH) activity"/>
    <property type="evidence" value="ECO:0007669"/>
    <property type="project" value="TreeGrafter"/>
</dbReference>
<dbReference type="PANTHER" id="PTHR43355">
    <property type="entry name" value="FLAVIN REDUCTASE (NADPH)"/>
    <property type="match status" value="1"/>
</dbReference>
<reference evidence="2 3" key="1">
    <citation type="submission" date="2018-03" db="EMBL/GenBank/DDBJ databases">
        <authorList>
            <person name="Keele B.F."/>
        </authorList>
    </citation>
    <scope>NUCLEOTIDE SEQUENCE [LARGE SCALE GENOMIC DNA]</scope>
    <source>
        <strain evidence="2 3">CECT 8504</strain>
    </source>
</reference>
<dbReference type="InterPro" id="IPR036291">
    <property type="entry name" value="NAD(P)-bd_dom_sf"/>
</dbReference>
<evidence type="ECO:0000313" key="3">
    <source>
        <dbReference type="Proteomes" id="UP000244912"/>
    </source>
</evidence>
<keyword evidence="3" id="KW-1185">Reference proteome</keyword>
<evidence type="ECO:0000313" key="2">
    <source>
        <dbReference type="EMBL" id="SPJ23634.1"/>
    </source>
</evidence>